<dbReference type="Proteomes" id="UP001195483">
    <property type="component" value="Unassembled WGS sequence"/>
</dbReference>
<keyword evidence="4" id="KW-0812">Transmembrane</keyword>
<dbReference type="InterPro" id="IPR050969">
    <property type="entry name" value="Dev_Signal_Modulators"/>
</dbReference>
<feature type="transmembrane region" description="Helical" evidence="4">
    <location>
        <begin position="1003"/>
        <end position="1024"/>
    </location>
</feature>
<protein>
    <recommendedName>
        <fullName evidence="6">VWFD domain-containing protein</fullName>
    </recommendedName>
</protein>
<dbReference type="GO" id="GO:0005576">
    <property type="term" value="C:extracellular region"/>
    <property type="evidence" value="ECO:0007669"/>
    <property type="project" value="TreeGrafter"/>
</dbReference>
<feature type="domain" description="VWFD" evidence="6">
    <location>
        <begin position="413"/>
        <end position="587"/>
    </location>
</feature>
<dbReference type="InterPro" id="IPR058727">
    <property type="entry name" value="Helical_Vwde"/>
</dbReference>
<organism evidence="7 8">
    <name type="scientific">Potamilus streckersoni</name>
    <dbReference type="NCBI Taxonomy" id="2493646"/>
    <lineage>
        <taxon>Eukaryota</taxon>
        <taxon>Metazoa</taxon>
        <taxon>Spiralia</taxon>
        <taxon>Lophotrochozoa</taxon>
        <taxon>Mollusca</taxon>
        <taxon>Bivalvia</taxon>
        <taxon>Autobranchia</taxon>
        <taxon>Heteroconchia</taxon>
        <taxon>Palaeoheterodonta</taxon>
        <taxon>Unionida</taxon>
        <taxon>Unionoidea</taxon>
        <taxon>Unionidae</taxon>
        <taxon>Ambleminae</taxon>
        <taxon>Lampsilini</taxon>
        <taxon>Potamilus</taxon>
    </lineage>
</organism>
<evidence type="ECO:0000313" key="7">
    <source>
        <dbReference type="EMBL" id="KAK3609722.1"/>
    </source>
</evidence>
<name>A0AAE0WDM6_9BIVA</name>
<dbReference type="GO" id="GO:0005102">
    <property type="term" value="F:signaling receptor binding"/>
    <property type="evidence" value="ECO:0007669"/>
    <property type="project" value="TreeGrafter"/>
</dbReference>
<dbReference type="PROSITE" id="PS51233">
    <property type="entry name" value="VWFD"/>
    <property type="match status" value="1"/>
</dbReference>
<feature type="signal peptide" evidence="5">
    <location>
        <begin position="1"/>
        <end position="18"/>
    </location>
</feature>
<sequence length="1107" mass="124478">MKQALLLFVWCFVVAIKGDNCNGNHLTLPDIDRRASNYAVRVSEPWIRDYLLPSGWYDVGRRNMPTDPNSLGHYQESCGTGAPIWMNGTIPRTSEGKVNRTVCIKLDNGQNPYDPCYWNPFGIEVINCGTHMLYKLAPAYFSDVAYCFDPSDLSTYSVKVQPWLFFADNIGINGQIFKKPKLFFRCQLTGNMTDDLYYTVSWYVNDKFLLSRGPVIFNELNDTNLHETDLIESDYKLDINIKCVMNTSTNSENAHANSSTSLQFWLGIRVLNPAVNMIQGSSANIQLQPTFPFGCSSKVDDLNPQAECSLSVHMFDPDDSNDCKSSSISVKESQRCSVQIPGFYHHQWQPGVPYDNVTQMTITTRDPNDYNQGKNKFVLKLLTGGTGLNDIVQGNYINNIIVTTSFETSWQAKTCYAYVDPHMSSFDGRTYENQHEGIFVMYRHNSSKQEVQMKTKRCNSVAFCACAVAVRAGGDIFLLDLCRSPGLIKHVSCKENILDVRQVNAYLYKIYMPLGTMVSVAINNWSGYESTLNLNIYPSVKDVHETRGLCGVLNNNQGDDFKTPSGLKVYDNNEFSLSWRLDQRDSFFDPMNHNPDLWDENSQYCVCPAALNTATIPSTSSGNKLDPLCSASLSLSCSTNINIQGTQYRTCNIRTKRSKHSMSKEIERILRKEVVDNDIKTQQNLQKRSVIAISLEEALEECKRFFTSNCTTARFEDTLPNSNHNSMNSSMTNCALDYTYTGNMSLASLHCETYRSEVAEEIGRNSTFREANPEVVESFRTMACINNCNNNGDCVNGSCICRDSYIEEDCSVSLSNYPAVEDTYSGGLCQKDEDDCCGDVPIYGSRFVKGITKQRLEIFNIYLNGTIVFQEPNIQVIPILNPFEAQINVPCHRSQRSADPDNSTIPFILGTRVSLSNDGRNYGPAKSYYILDSKCQGILNDTNGYTFYLQDGTCFISGTCYSAKEEDALDKCNRCQPTVNRFYWTYECTRNNDPLLAKDQTPIIISVCIATLVIVLVIVITSIVKCCLKKEQRIAGNIEINVTIPTTRAGKFDKTLLFCSQQNLRNIGTEGKENSDDPNNAAKITRPGNPGSMSFQKIFLDMELHEN</sequence>
<dbReference type="InterPro" id="IPR001846">
    <property type="entry name" value="VWF_type-D"/>
</dbReference>
<reference evidence="7" key="1">
    <citation type="journal article" date="2021" name="Genome Biol. Evol.">
        <title>A High-Quality Reference Genome for a Parasitic Bivalve with Doubly Uniparental Inheritance (Bivalvia: Unionida).</title>
        <authorList>
            <person name="Smith C.H."/>
        </authorList>
    </citation>
    <scope>NUCLEOTIDE SEQUENCE</scope>
    <source>
        <strain evidence="7">CHS0354</strain>
    </source>
</reference>
<dbReference type="EMBL" id="JAEAOA010000707">
    <property type="protein sequence ID" value="KAK3609722.1"/>
    <property type="molecule type" value="Genomic_DNA"/>
</dbReference>
<evidence type="ECO:0000313" key="8">
    <source>
        <dbReference type="Proteomes" id="UP001195483"/>
    </source>
</evidence>
<dbReference type="AlphaFoldDB" id="A0AAE0WDM6"/>
<evidence type="ECO:0000256" key="3">
    <source>
        <dbReference type="SAM" id="MobiDB-lite"/>
    </source>
</evidence>
<proteinExistence type="predicted"/>
<keyword evidence="4" id="KW-0472">Membrane</keyword>
<evidence type="ECO:0000259" key="6">
    <source>
        <dbReference type="PROSITE" id="PS51233"/>
    </source>
</evidence>
<keyword evidence="4" id="KW-1133">Transmembrane helix</keyword>
<keyword evidence="2" id="KW-1015">Disulfide bond</keyword>
<dbReference type="Pfam" id="PF26129">
    <property type="entry name" value="Vwde"/>
    <property type="match status" value="1"/>
</dbReference>
<feature type="region of interest" description="Disordered" evidence="3">
    <location>
        <begin position="1068"/>
        <end position="1089"/>
    </location>
</feature>
<feature type="chain" id="PRO_5041912925" description="VWFD domain-containing protein" evidence="5">
    <location>
        <begin position="19"/>
        <end position="1107"/>
    </location>
</feature>
<keyword evidence="8" id="KW-1185">Reference proteome</keyword>
<evidence type="ECO:0000256" key="5">
    <source>
        <dbReference type="SAM" id="SignalP"/>
    </source>
</evidence>
<dbReference type="Pfam" id="PF00094">
    <property type="entry name" value="VWD"/>
    <property type="match status" value="1"/>
</dbReference>
<dbReference type="GO" id="GO:0009986">
    <property type="term" value="C:cell surface"/>
    <property type="evidence" value="ECO:0007669"/>
    <property type="project" value="TreeGrafter"/>
</dbReference>
<reference evidence="7" key="2">
    <citation type="journal article" date="2021" name="Genome Biol. Evol.">
        <title>Developing a high-quality reference genome for a parasitic bivalve with doubly uniparental inheritance (Bivalvia: Unionida).</title>
        <authorList>
            <person name="Smith C.H."/>
        </authorList>
    </citation>
    <scope>NUCLEOTIDE SEQUENCE</scope>
    <source>
        <strain evidence="7">CHS0354</strain>
        <tissue evidence="7">Mantle</tissue>
    </source>
</reference>
<gene>
    <name evidence="7" type="ORF">CHS0354_011413</name>
</gene>
<keyword evidence="1 5" id="KW-0732">Signal</keyword>
<evidence type="ECO:0000256" key="2">
    <source>
        <dbReference type="ARBA" id="ARBA00023157"/>
    </source>
</evidence>
<accession>A0AAE0WDM6</accession>
<dbReference type="Gene3D" id="2.10.25.10">
    <property type="entry name" value="Laminin"/>
    <property type="match status" value="1"/>
</dbReference>
<dbReference type="PANTHER" id="PTHR14949:SF54">
    <property type="entry name" value="VWFD DOMAIN-CONTAINING PROTEIN"/>
    <property type="match status" value="1"/>
</dbReference>
<dbReference type="PANTHER" id="PTHR14949">
    <property type="entry name" value="EGF-LIKE-DOMAIN, MULTIPLE 7, 8"/>
    <property type="match status" value="1"/>
</dbReference>
<reference evidence="7" key="3">
    <citation type="submission" date="2023-05" db="EMBL/GenBank/DDBJ databases">
        <authorList>
            <person name="Smith C.H."/>
        </authorList>
    </citation>
    <scope>NUCLEOTIDE SEQUENCE</scope>
    <source>
        <strain evidence="7">CHS0354</strain>
        <tissue evidence="7">Mantle</tissue>
    </source>
</reference>
<evidence type="ECO:0000256" key="1">
    <source>
        <dbReference type="ARBA" id="ARBA00022729"/>
    </source>
</evidence>
<comment type="caution">
    <text evidence="7">The sequence shown here is derived from an EMBL/GenBank/DDBJ whole genome shotgun (WGS) entry which is preliminary data.</text>
</comment>
<evidence type="ECO:0000256" key="4">
    <source>
        <dbReference type="SAM" id="Phobius"/>
    </source>
</evidence>